<evidence type="ECO:0000313" key="2">
    <source>
        <dbReference type="EMBL" id="GCE14322.1"/>
    </source>
</evidence>
<dbReference type="Proteomes" id="UP000287352">
    <property type="component" value="Unassembled WGS sequence"/>
</dbReference>
<name>A0A402A5D8_9CHLR</name>
<sequence length="82" mass="8452">MALLAKDSSLALIAPLDSALDQGQPEEAEGSSSTKEGSLAAPDSQPKIPQMVEGPLVEAVGQLEDPGYSVVPASRKEALVHQ</sequence>
<organism evidence="2 3">
    <name type="scientific">Tengunoibacter tsumagoiensis</name>
    <dbReference type="NCBI Taxonomy" id="2014871"/>
    <lineage>
        <taxon>Bacteria</taxon>
        <taxon>Bacillati</taxon>
        <taxon>Chloroflexota</taxon>
        <taxon>Ktedonobacteria</taxon>
        <taxon>Ktedonobacterales</taxon>
        <taxon>Dictyobacteraceae</taxon>
        <taxon>Tengunoibacter</taxon>
    </lineage>
</organism>
<accession>A0A402A5D8</accession>
<feature type="region of interest" description="Disordered" evidence="1">
    <location>
        <begin position="16"/>
        <end position="49"/>
    </location>
</feature>
<reference evidence="3" key="1">
    <citation type="submission" date="2018-12" db="EMBL/GenBank/DDBJ databases">
        <title>Tengunoibacter tsumagoiensis gen. nov., sp. nov., Dictyobacter kobayashii sp. nov., D. alpinus sp. nov., and D. joshuensis sp. nov. and description of Dictyobacteraceae fam. nov. within the order Ktedonobacterales isolated from Tengu-no-mugimeshi.</title>
        <authorList>
            <person name="Wang C.M."/>
            <person name="Zheng Y."/>
            <person name="Sakai Y."/>
            <person name="Toyoda A."/>
            <person name="Minakuchi Y."/>
            <person name="Abe K."/>
            <person name="Yokota A."/>
            <person name="Yabe S."/>
        </authorList>
    </citation>
    <scope>NUCLEOTIDE SEQUENCE [LARGE SCALE GENOMIC DNA]</scope>
    <source>
        <strain evidence="3">Uno3</strain>
    </source>
</reference>
<comment type="caution">
    <text evidence="2">The sequence shown here is derived from an EMBL/GenBank/DDBJ whole genome shotgun (WGS) entry which is preliminary data.</text>
</comment>
<evidence type="ECO:0000313" key="3">
    <source>
        <dbReference type="Proteomes" id="UP000287352"/>
    </source>
</evidence>
<dbReference type="AlphaFoldDB" id="A0A402A5D8"/>
<evidence type="ECO:0000256" key="1">
    <source>
        <dbReference type="SAM" id="MobiDB-lite"/>
    </source>
</evidence>
<dbReference type="EMBL" id="BIFR01000001">
    <property type="protein sequence ID" value="GCE14322.1"/>
    <property type="molecule type" value="Genomic_DNA"/>
</dbReference>
<gene>
    <name evidence="2" type="ORF">KTT_41810</name>
</gene>
<keyword evidence="3" id="KW-1185">Reference proteome</keyword>
<protein>
    <submittedName>
        <fullName evidence="2">Uncharacterized protein</fullName>
    </submittedName>
</protein>
<proteinExistence type="predicted"/>